<evidence type="ECO:0000313" key="2">
    <source>
        <dbReference type="EMBL" id="GBP59394.1"/>
    </source>
</evidence>
<protein>
    <submittedName>
        <fullName evidence="2">Uncharacterized protein</fullName>
    </submittedName>
</protein>
<accession>A0A4C1XAI4</accession>
<keyword evidence="3" id="KW-1185">Reference proteome</keyword>
<evidence type="ECO:0000313" key="3">
    <source>
        <dbReference type="Proteomes" id="UP000299102"/>
    </source>
</evidence>
<organism evidence="2 3">
    <name type="scientific">Eumeta variegata</name>
    <name type="common">Bagworm moth</name>
    <name type="synonym">Eumeta japonica</name>
    <dbReference type="NCBI Taxonomy" id="151549"/>
    <lineage>
        <taxon>Eukaryota</taxon>
        <taxon>Metazoa</taxon>
        <taxon>Ecdysozoa</taxon>
        <taxon>Arthropoda</taxon>
        <taxon>Hexapoda</taxon>
        <taxon>Insecta</taxon>
        <taxon>Pterygota</taxon>
        <taxon>Neoptera</taxon>
        <taxon>Endopterygota</taxon>
        <taxon>Lepidoptera</taxon>
        <taxon>Glossata</taxon>
        <taxon>Ditrysia</taxon>
        <taxon>Tineoidea</taxon>
        <taxon>Psychidae</taxon>
        <taxon>Oiketicinae</taxon>
        <taxon>Eumeta</taxon>
    </lineage>
</organism>
<comment type="caution">
    <text evidence="2">The sequence shown here is derived from an EMBL/GenBank/DDBJ whole genome shotgun (WGS) entry which is preliminary data.</text>
</comment>
<dbReference type="AlphaFoldDB" id="A0A4C1XAI4"/>
<feature type="region of interest" description="Disordered" evidence="1">
    <location>
        <begin position="1"/>
        <end position="72"/>
    </location>
</feature>
<feature type="compositionally biased region" description="Basic and acidic residues" evidence="1">
    <location>
        <begin position="56"/>
        <end position="72"/>
    </location>
</feature>
<evidence type="ECO:0000256" key="1">
    <source>
        <dbReference type="SAM" id="MobiDB-lite"/>
    </source>
</evidence>
<sequence>MTLHGCDSKNQSLEHKRKENESPNDNAGVNRHPRKEREKEWVEKGGSANGLAALGERVHSSERLASNRDSMQREDQALQGGVCWAGWLRAPSEAATDWIGRAQSNHKTPWCQLKMLAPLCGEAKNQFFQYSFFVLDLRSNSKAEFPTTWRRLLF</sequence>
<feature type="compositionally biased region" description="Basic and acidic residues" evidence="1">
    <location>
        <begin position="12"/>
        <end position="21"/>
    </location>
</feature>
<gene>
    <name evidence="2" type="ORF">EVAR_47953_1</name>
</gene>
<dbReference type="Proteomes" id="UP000299102">
    <property type="component" value="Unassembled WGS sequence"/>
</dbReference>
<reference evidence="2 3" key="1">
    <citation type="journal article" date="2019" name="Commun. Biol.">
        <title>The bagworm genome reveals a unique fibroin gene that provides high tensile strength.</title>
        <authorList>
            <person name="Kono N."/>
            <person name="Nakamura H."/>
            <person name="Ohtoshi R."/>
            <person name="Tomita M."/>
            <person name="Numata K."/>
            <person name="Arakawa K."/>
        </authorList>
    </citation>
    <scope>NUCLEOTIDE SEQUENCE [LARGE SCALE GENOMIC DNA]</scope>
</reference>
<name>A0A4C1XAI4_EUMVA</name>
<dbReference type="EMBL" id="BGZK01000760">
    <property type="protein sequence ID" value="GBP59394.1"/>
    <property type="molecule type" value="Genomic_DNA"/>
</dbReference>
<proteinExistence type="predicted"/>